<reference evidence="7" key="1">
    <citation type="submission" date="2016-11" db="UniProtKB">
        <authorList>
            <consortium name="WormBaseParasite"/>
        </authorList>
    </citation>
    <scope>IDENTIFICATION</scope>
</reference>
<dbReference type="AlphaFoldDB" id="A0A1I7RP99"/>
<dbReference type="WBParaSite" id="BXY_0254000.1">
    <property type="protein sequence ID" value="BXY_0254000.1"/>
    <property type="gene ID" value="BXY_0254000"/>
</dbReference>
<organism evidence="5 7">
    <name type="scientific">Bursaphelenchus xylophilus</name>
    <name type="common">Pinewood nematode worm</name>
    <name type="synonym">Aphelenchoides xylophilus</name>
    <dbReference type="NCBI Taxonomy" id="6326"/>
    <lineage>
        <taxon>Eukaryota</taxon>
        <taxon>Metazoa</taxon>
        <taxon>Ecdysozoa</taxon>
        <taxon>Nematoda</taxon>
        <taxon>Chromadorea</taxon>
        <taxon>Rhabditida</taxon>
        <taxon>Tylenchina</taxon>
        <taxon>Tylenchomorpha</taxon>
        <taxon>Aphelenchoidea</taxon>
        <taxon>Aphelenchoididae</taxon>
        <taxon>Bursaphelenchus</taxon>
    </lineage>
</organism>
<dbReference type="Proteomes" id="UP000659654">
    <property type="component" value="Unassembled WGS sequence"/>
</dbReference>
<accession>A0A1I7RP99</accession>
<sequence>MRPVSGLVLISLIVTAYNAEAFRIYKRQDGIESQFRILSQPEEEGLTKQKIAETTVTSIPDDQPETDFSQGLTKQTRREPVADSSSKTPKLDLPLPYPLGYGTRPHDGEHITPGQQQLPMYPHGIMAKLPLAWPIGYGIGPHDGPLELSPEEEAKVRKMLPYPIGSKNGGKHGPLALTTGEERAVLNILPAPVGFGDNGASLGLSSEQIHNIRMKFDEAINESTKLLQNKSDERKSEPSLLDVLAKVNFENPEVGKTPGGNSIKTQTEGIHVLDSRSIQKGLGSEESSSEEELLPKSKETDLNSASDITESKSKDQPNKVKQTDGSSATTSQLNLPLPYPLGYGTGPHDGKGVVDNKKPLPLSPSGIMAKLPLAWPIGYGTGPHDGPLELSTAEEKRLRQIIPYPIGTSNGRKTTDPLVLSPKEEREILNVLPEPVGTGDDGTALGLSSDQVHQIRMQFDSAIKAAKKYLNQENSAVQGDSGKSSKDSNKPVVGQYKSPGDSSF</sequence>
<dbReference type="Proteomes" id="UP000582659">
    <property type="component" value="Unassembled WGS sequence"/>
</dbReference>
<evidence type="ECO:0000313" key="4">
    <source>
        <dbReference type="EMBL" id="CAG9095657.1"/>
    </source>
</evidence>
<feature type="compositionally biased region" description="Polar residues" evidence="1">
    <location>
        <begin position="259"/>
        <end position="268"/>
    </location>
</feature>
<evidence type="ECO:0000313" key="3">
    <source>
        <dbReference type="EMBL" id="CAD5214775.1"/>
    </source>
</evidence>
<feature type="compositionally biased region" description="Polar residues" evidence="1">
    <location>
        <begin position="55"/>
        <end position="74"/>
    </location>
</feature>
<reference evidence="4" key="2">
    <citation type="submission" date="2020-08" db="EMBL/GenBank/DDBJ databases">
        <authorList>
            <person name="Kikuchi T."/>
        </authorList>
    </citation>
    <scope>NUCLEOTIDE SEQUENCE</scope>
    <source>
        <strain evidence="3">Ka4C1</strain>
    </source>
</reference>
<feature type="compositionally biased region" description="Basic and acidic residues" evidence="1">
    <location>
        <begin position="348"/>
        <end position="358"/>
    </location>
</feature>
<feature type="chain" id="PRO_5035359270" evidence="2">
    <location>
        <begin position="22"/>
        <end position="504"/>
    </location>
</feature>
<feature type="region of interest" description="Disordered" evidence="1">
    <location>
        <begin position="55"/>
        <end position="95"/>
    </location>
</feature>
<feature type="compositionally biased region" description="Basic and acidic residues" evidence="1">
    <location>
        <begin position="309"/>
        <end position="322"/>
    </location>
</feature>
<evidence type="ECO:0000313" key="5">
    <source>
        <dbReference type="Proteomes" id="UP000095284"/>
    </source>
</evidence>
<feature type="compositionally biased region" description="Low complexity" evidence="1">
    <location>
        <begin position="333"/>
        <end position="342"/>
    </location>
</feature>
<evidence type="ECO:0000313" key="7">
    <source>
        <dbReference type="WBParaSite" id="BXY_0254000.1"/>
    </source>
</evidence>
<feature type="region of interest" description="Disordered" evidence="1">
    <location>
        <begin position="251"/>
        <end position="358"/>
    </location>
</feature>
<dbReference type="EMBL" id="CAJFDI010000002">
    <property type="protein sequence ID" value="CAD5214775.1"/>
    <property type="molecule type" value="Genomic_DNA"/>
</dbReference>
<feature type="compositionally biased region" description="Polar residues" evidence="1">
    <location>
        <begin position="323"/>
        <end position="332"/>
    </location>
</feature>
<evidence type="ECO:0000256" key="2">
    <source>
        <dbReference type="SAM" id="SignalP"/>
    </source>
</evidence>
<proteinExistence type="predicted"/>
<name>A0A1I7RP99_BURXY</name>
<dbReference type="Proteomes" id="UP000095284">
    <property type="component" value="Unplaced"/>
</dbReference>
<evidence type="ECO:0000313" key="6">
    <source>
        <dbReference type="Proteomes" id="UP000659654"/>
    </source>
</evidence>
<feature type="signal peptide" evidence="2">
    <location>
        <begin position="1"/>
        <end position="21"/>
    </location>
</feature>
<keyword evidence="6" id="KW-1185">Reference proteome</keyword>
<dbReference type="EMBL" id="CAJFCV020000002">
    <property type="protein sequence ID" value="CAG9095657.1"/>
    <property type="molecule type" value="Genomic_DNA"/>
</dbReference>
<evidence type="ECO:0000256" key="1">
    <source>
        <dbReference type="SAM" id="MobiDB-lite"/>
    </source>
</evidence>
<feature type="region of interest" description="Disordered" evidence="1">
    <location>
        <begin position="474"/>
        <end position="504"/>
    </location>
</feature>
<gene>
    <name evidence="3" type="ORF">BXYJ_LOCUS3698</name>
</gene>
<protein>
    <submittedName>
        <fullName evidence="3">(pine wood nematode) hypothetical protein</fullName>
    </submittedName>
</protein>
<keyword evidence="2" id="KW-0732">Signal</keyword>